<evidence type="ECO:0000256" key="11">
    <source>
        <dbReference type="RuleBase" id="RU362068"/>
    </source>
</evidence>
<feature type="domain" description="Ketopantoate reductase N-terminal" evidence="12">
    <location>
        <begin position="4"/>
        <end position="150"/>
    </location>
</feature>
<keyword evidence="8 11" id="KW-0560">Oxidoreductase</keyword>
<dbReference type="NCBIfam" id="TIGR00745">
    <property type="entry name" value="apbA_panE"/>
    <property type="match status" value="1"/>
</dbReference>
<dbReference type="EC" id="1.1.1.169" evidence="4 11"/>
<evidence type="ECO:0000313" key="15">
    <source>
        <dbReference type="Proteomes" id="UP000265725"/>
    </source>
</evidence>
<dbReference type="Proteomes" id="UP000265725">
    <property type="component" value="Chromosome"/>
</dbReference>
<dbReference type="Gene3D" id="3.40.50.720">
    <property type="entry name" value="NAD(P)-binding Rossmann-like Domain"/>
    <property type="match status" value="1"/>
</dbReference>
<organism evidence="14 15">
    <name type="scientific">Paenisporosarcina cavernae</name>
    <dbReference type="NCBI Taxonomy" id="2320858"/>
    <lineage>
        <taxon>Bacteria</taxon>
        <taxon>Bacillati</taxon>
        <taxon>Bacillota</taxon>
        <taxon>Bacilli</taxon>
        <taxon>Bacillales</taxon>
        <taxon>Caryophanaceae</taxon>
        <taxon>Paenisporosarcina</taxon>
    </lineage>
</organism>
<evidence type="ECO:0000256" key="8">
    <source>
        <dbReference type="ARBA" id="ARBA00023002"/>
    </source>
</evidence>
<dbReference type="GO" id="GO:0008677">
    <property type="term" value="F:2-dehydropantoate 2-reductase activity"/>
    <property type="evidence" value="ECO:0007669"/>
    <property type="project" value="UniProtKB-EC"/>
</dbReference>
<keyword evidence="15" id="KW-1185">Reference proteome</keyword>
<dbReference type="GO" id="GO:0050661">
    <property type="term" value="F:NADP binding"/>
    <property type="evidence" value="ECO:0007669"/>
    <property type="project" value="TreeGrafter"/>
</dbReference>
<reference evidence="15" key="1">
    <citation type="submission" date="2018-09" db="EMBL/GenBank/DDBJ databases">
        <authorList>
            <person name="Zhu H."/>
        </authorList>
    </citation>
    <scope>NUCLEOTIDE SEQUENCE [LARGE SCALE GENOMIC DNA]</scope>
    <source>
        <strain evidence="15">K2R23-3</strain>
    </source>
</reference>
<dbReference type="InterPro" id="IPR013328">
    <property type="entry name" value="6PGD_dom2"/>
</dbReference>
<evidence type="ECO:0000256" key="4">
    <source>
        <dbReference type="ARBA" id="ARBA00013014"/>
    </source>
</evidence>
<evidence type="ECO:0000256" key="9">
    <source>
        <dbReference type="ARBA" id="ARBA00032024"/>
    </source>
</evidence>
<accession>A0A385YUA7</accession>
<dbReference type="PANTHER" id="PTHR43765:SF2">
    <property type="entry name" value="2-DEHYDROPANTOATE 2-REDUCTASE"/>
    <property type="match status" value="1"/>
</dbReference>
<dbReference type="RefSeq" id="WP_119882892.1">
    <property type="nucleotide sequence ID" value="NZ_CP032418.1"/>
</dbReference>
<evidence type="ECO:0000259" key="13">
    <source>
        <dbReference type="Pfam" id="PF08546"/>
    </source>
</evidence>
<dbReference type="PANTHER" id="PTHR43765">
    <property type="entry name" value="2-DEHYDROPANTOATE 2-REDUCTASE-RELATED"/>
    <property type="match status" value="1"/>
</dbReference>
<dbReference type="SUPFAM" id="SSF48179">
    <property type="entry name" value="6-phosphogluconate dehydrogenase C-terminal domain-like"/>
    <property type="match status" value="1"/>
</dbReference>
<dbReference type="GO" id="GO:0015940">
    <property type="term" value="P:pantothenate biosynthetic process"/>
    <property type="evidence" value="ECO:0007669"/>
    <property type="project" value="UniProtKB-UniPathway"/>
</dbReference>
<dbReference type="InterPro" id="IPR036291">
    <property type="entry name" value="NAD(P)-bd_dom_sf"/>
</dbReference>
<evidence type="ECO:0000256" key="1">
    <source>
        <dbReference type="ARBA" id="ARBA00002919"/>
    </source>
</evidence>
<keyword evidence="7 11" id="KW-0521">NADP</keyword>
<dbReference type="GO" id="GO:0005737">
    <property type="term" value="C:cytoplasm"/>
    <property type="evidence" value="ECO:0007669"/>
    <property type="project" value="TreeGrafter"/>
</dbReference>
<dbReference type="OrthoDB" id="9800163at2"/>
<dbReference type="EMBL" id="CP032418">
    <property type="protein sequence ID" value="AYC29152.1"/>
    <property type="molecule type" value="Genomic_DNA"/>
</dbReference>
<comment type="similarity">
    <text evidence="3 11">Belongs to the ketopantoate reductase family.</text>
</comment>
<sequence>MRFGIIGGGSIGLLLAYILKENGTNVEIMTRTAQQAKVLRKEGLHVVSIEGEKKSYDVGAIPLENADWNVYDGVFITVKSYDLSQLSSYVAKASKKLPIIFTQNGLSHFTFAQQFPDHFLIAMTIEHGAIRKSLHTVEHKGEGSIRIASFTKKGIPDSVKQLGISFQEEKNPWEMLLRKVTLNACINLVTALLKMPNGALLENASANRLMKQLYEELEAVFPEIKRLLTFTEVEALCEKTSRNTSSMLQDVMANRPTEVDAIAGELVRLAKEKGKSLPTLQTLVLLLEAEQMEKGVTTND</sequence>
<feature type="domain" description="Ketopantoate reductase C-terminal" evidence="13">
    <location>
        <begin position="175"/>
        <end position="289"/>
    </location>
</feature>
<dbReference type="KEGG" id="paek:D3873_04380"/>
<keyword evidence="6 11" id="KW-0566">Pantothenate biosynthesis</keyword>
<evidence type="ECO:0000256" key="3">
    <source>
        <dbReference type="ARBA" id="ARBA00007870"/>
    </source>
</evidence>
<protein>
    <recommendedName>
        <fullName evidence="5 11">2-dehydropantoate 2-reductase</fullName>
        <ecNumber evidence="4 11">1.1.1.169</ecNumber>
    </recommendedName>
    <alternativeName>
        <fullName evidence="9 11">Ketopantoate reductase</fullName>
    </alternativeName>
</protein>
<dbReference type="SUPFAM" id="SSF51735">
    <property type="entry name" value="NAD(P)-binding Rossmann-fold domains"/>
    <property type="match status" value="1"/>
</dbReference>
<comment type="function">
    <text evidence="1 11">Catalyzes the NADPH-dependent reduction of ketopantoate into pantoic acid.</text>
</comment>
<evidence type="ECO:0000256" key="6">
    <source>
        <dbReference type="ARBA" id="ARBA00022655"/>
    </source>
</evidence>
<evidence type="ECO:0000259" key="12">
    <source>
        <dbReference type="Pfam" id="PF02558"/>
    </source>
</evidence>
<dbReference type="AlphaFoldDB" id="A0A385YUA7"/>
<proteinExistence type="inferred from homology"/>
<dbReference type="Gene3D" id="1.10.1040.10">
    <property type="entry name" value="N-(1-d-carboxylethyl)-l-norvaline Dehydrogenase, domain 2"/>
    <property type="match status" value="1"/>
</dbReference>
<dbReference type="InterPro" id="IPR050838">
    <property type="entry name" value="Ketopantoate_reductase"/>
</dbReference>
<dbReference type="InterPro" id="IPR003710">
    <property type="entry name" value="ApbA"/>
</dbReference>
<evidence type="ECO:0000256" key="2">
    <source>
        <dbReference type="ARBA" id="ARBA00004994"/>
    </source>
</evidence>
<dbReference type="Pfam" id="PF02558">
    <property type="entry name" value="ApbA"/>
    <property type="match status" value="1"/>
</dbReference>
<dbReference type="Pfam" id="PF08546">
    <property type="entry name" value="ApbA_C"/>
    <property type="match status" value="1"/>
</dbReference>
<dbReference type="InterPro" id="IPR013752">
    <property type="entry name" value="KPA_reductase"/>
</dbReference>
<name>A0A385YUA7_9BACL</name>
<dbReference type="InterPro" id="IPR008927">
    <property type="entry name" value="6-PGluconate_DH-like_C_sf"/>
</dbReference>
<evidence type="ECO:0000256" key="7">
    <source>
        <dbReference type="ARBA" id="ARBA00022857"/>
    </source>
</evidence>
<evidence type="ECO:0000256" key="10">
    <source>
        <dbReference type="ARBA" id="ARBA00048793"/>
    </source>
</evidence>
<dbReference type="InterPro" id="IPR013332">
    <property type="entry name" value="KPR_N"/>
</dbReference>
<gene>
    <name evidence="14" type="ORF">D3873_04380</name>
</gene>
<comment type="catalytic activity">
    <reaction evidence="10 11">
        <text>(R)-pantoate + NADP(+) = 2-dehydropantoate + NADPH + H(+)</text>
        <dbReference type="Rhea" id="RHEA:16233"/>
        <dbReference type="ChEBI" id="CHEBI:11561"/>
        <dbReference type="ChEBI" id="CHEBI:15378"/>
        <dbReference type="ChEBI" id="CHEBI:15980"/>
        <dbReference type="ChEBI" id="CHEBI:57783"/>
        <dbReference type="ChEBI" id="CHEBI:58349"/>
        <dbReference type="EC" id="1.1.1.169"/>
    </reaction>
</comment>
<evidence type="ECO:0000256" key="5">
    <source>
        <dbReference type="ARBA" id="ARBA00019465"/>
    </source>
</evidence>
<dbReference type="UniPathway" id="UPA00028">
    <property type="reaction ID" value="UER00004"/>
</dbReference>
<comment type="pathway">
    <text evidence="2 11">Cofactor biosynthesis; (R)-pantothenate biosynthesis; (R)-pantoate from 3-methyl-2-oxobutanoate: step 2/2.</text>
</comment>
<evidence type="ECO:0000313" key="14">
    <source>
        <dbReference type="EMBL" id="AYC29152.1"/>
    </source>
</evidence>